<protein>
    <submittedName>
        <fullName evidence="12">Uncharacterized protein</fullName>
    </submittedName>
</protein>
<comment type="similarity">
    <text evidence="2">Belongs to the RLP family.</text>
</comment>
<keyword evidence="5" id="KW-0812">Transmembrane</keyword>
<dbReference type="SUPFAM" id="SSF52058">
    <property type="entry name" value="L domain-like"/>
    <property type="match status" value="1"/>
</dbReference>
<accession>A0ABR2NXJ2</accession>
<gene>
    <name evidence="12" type="ORF">V6N11_048021</name>
</gene>
<evidence type="ECO:0000256" key="9">
    <source>
        <dbReference type="ARBA" id="ARBA00023136"/>
    </source>
</evidence>
<dbReference type="Gene3D" id="3.80.10.10">
    <property type="entry name" value="Ribonuclease Inhibitor"/>
    <property type="match status" value="4"/>
</dbReference>
<evidence type="ECO:0000256" key="11">
    <source>
        <dbReference type="ARBA" id="ARBA00023180"/>
    </source>
</evidence>
<keyword evidence="6" id="KW-0732">Signal</keyword>
<keyword evidence="8" id="KW-1133">Transmembrane helix</keyword>
<keyword evidence="10" id="KW-0675">Receptor</keyword>
<dbReference type="InterPro" id="IPR046956">
    <property type="entry name" value="RLP23-like"/>
</dbReference>
<dbReference type="PRINTS" id="PR00019">
    <property type="entry name" value="LEURICHRPT"/>
</dbReference>
<dbReference type="SMART" id="SM00365">
    <property type="entry name" value="LRR_SD22"/>
    <property type="match status" value="4"/>
</dbReference>
<dbReference type="Pfam" id="PF00560">
    <property type="entry name" value="LRR_1"/>
    <property type="match status" value="5"/>
</dbReference>
<keyword evidence="3" id="KW-1003">Cell membrane</keyword>
<reference evidence="12 13" key="1">
    <citation type="journal article" date="2024" name="G3 (Bethesda)">
        <title>Genome assembly of Hibiscus sabdariffa L. provides insights into metabolisms of medicinal natural products.</title>
        <authorList>
            <person name="Kim T."/>
        </authorList>
    </citation>
    <scope>NUCLEOTIDE SEQUENCE [LARGE SCALE GENOMIC DNA]</scope>
    <source>
        <strain evidence="12">TK-2024</strain>
        <tissue evidence="12">Old leaves</tissue>
    </source>
</reference>
<evidence type="ECO:0000256" key="5">
    <source>
        <dbReference type="ARBA" id="ARBA00022692"/>
    </source>
</evidence>
<dbReference type="InterPro" id="IPR032675">
    <property type="entry name" value="LRR_dom_sf"/>
</dbReference>
<sequence length="604" mass="67313">MINPSLLPLKHLTSLNLSYNNFSSIQIPDFFGLLVSLTYLDLSLAQFQGAIPHNLGNLSKLQYLDLRCYLSSGGMEAKSFEWVSRLSSLQYLDLSGVDLYKATDWLQVTFNLSSLLELHLCGCYLEGQIPDYSGNMLFLEVVDLSLNSLNSTMPNSLFSLDHLQSLDISNNMLEGRLPTSLEHLCNLKELDLSHNKIEGDISEIVHSLSNCSLNCLESLHMEYNQLYGHLTDQIENQLNGTFPPSLGQLRNLETLNIRQNLLEGVVSETYFSNLTRLTQLMASGNMLRFQPNPSWIPPFQCEIIGLGQWHLGPKFPQWLKSQMNLSYLDISHAEISDVVPTWFLNLSSQLYHANLSSNDLTGGISYLNVTSYVDLSSNRFTGLLPRVLPTLAVLVLSNNSFSGSLHELVCNSSERRAMMILDIGKIPSSFGYTNPVVLNLRNNNMFGELPSALQNCKSLIILDLSENHFSRSVPAWMGDKLSRLEVLRLRSNKLDGHIPHKICALQYLQNLDLAHNSISGAIPKCFSNFSAMVTKAKIFDYLASFGFGDEQLHPSASLVLKGRQDEYSSTLRLVTSLDLSANSLTGEISKELGTLTGLLSLNLS</sequence>
<dbReference type="PROSITE" id="PS51450">
    <property type="entry name" value="LRR"/>
    <property type="match status" value="2"/>
</dbReference>
<evidence type="ECO:0000256" key="3">
    <source>
        <dbReference type="ARBA" id="ARBA00022475"/>
    </source>
</evidence>
<evidence type="ECO:0000256" key="8">
    <source>
        <dbReference type="ARBA" id="ARBA00022989"/>
    </source>
</evidence>
<dbReference type="SMART" id="SM00369">
    <property type="entry name" value="LRR_TYP"/>
    <property type="match status" value="9"/>
</dbReference>
<comment type="caution">
    <text evidence="12">The sequence shown here is derived from an EMBL/GenBank/DDBJ whole genome shotgun (WGS) entry which is preliminary data.</text>
</comment>
<evidence type="ECO:0000256" key="7">
    <source>
        <dbReference type="ARBA" id="ARBA00022737"/>
    </source>
</evidence>
<dbReference type="Pfam" id="PF13855">
    <property type="entry name" value="LRR_8"/>
    <property type="match status" value="1"/>
</dbReference>
<dbReference type="Proteomes" id="UP001396334">
    <property type="component" value="Unassembled WGS sequence"/>
</dbReference>
<keyword evidence="7" id="KW-0677">Repeat</keyword>
<dbReference type="PANTHER" id="PTHR48063:SF48">
    <property type="entry name" value="LRR RECEPTOR-LIKE SERINE_THREONINE-PROTEIN KINASE FLS2"/>
    <property type="match status" value="1"/>
</dbReference>
<keyword evidence="9" id="KW-0472">Membrane</keyword>
<proteinExistence type="inferred from homology"/>
<evidence type="ECO:0000313" key="12">
    <source>
        <dbReference type="EMBL" id="KAK8980891.1"/>
    </source>
</evidence>
<evidence type="ECO:0000256" key="4">
    <source>
        <dbReference type="ARBA" id="ARBA00022614"/>
    </source>
</evidence>
<keyword evidence="13" id="KW-1185">Reference proteome</keyword>
<dbReference type="InterPro" id="IPR001611">
    <property type="entry name" value="Leu-rich_rpt"/>
</dbReference>
<dbReference type="EMBL" id="JBBPBN010000091">
    <property type="protein sequence ID" value="KAK8980891.1"/>
    <property type="molecule type" value="Genomic_DNA"/>
</dbReference>
<keyword evidence="4" id="KW-0433">Leucine-rich repeat</keyword>
<evidence type="ECO:0000256" key="2">
    <source>
        <dbReference type="ARBA" id="ARBA00009592"/>
    </source>
</evidence>
<evidence type="ECO:0000256" key="1">
    <source>
        <dbReference type="ARBA" id="ARBA00004251"/>
    </source>
</evidence>
<name>A0ABR2NXJ2_9ROSI</name>
<evidence type="ECO:0000313" key="13">
    <source>
        <dbReference type="Proteomes" id="UP001396334"/>
    </source>
</evidence>
<evidence type="ECO:0000256" key="6">
    <source>
        <dbReference type="ARBA" id="ARBA00022729"/>
    </source>
</evidence>
<organism evidence="12 13">
    <name type="scientific">Hibiscus sabdariffa</name>
    <name type="common">roselle</name>
    <dbReference type="NCBI Taxonomy" id="183260"/>
    <lineage>
        <taxon>Eukaryota</taxon>
        <taxon>Viridiplantae</taxon>
        <taxon>Streptophyta</taxon>
        <taxon>Embryophyta</taxon>
        <taxon>Tracheophyta</taxon>
        <taxon>Spermatophyta</taxon>
        <taxon>Magnoliopsida</taxon>
        <taxon>eudicotyledons</taxon>
        <taxon>Gunneridae</taxon>
        <taxon>Pentapetalae</taxon>
        <taxon>rosids</taxon>
        <taxon>malvids</taxon>
        <taxon>Malvales</taxon>
        <taxon>Malvaceae</taxon>
        <taxon>Malvoideae</taxon>
        <taxon>Hibiscus</taxon>
    </lineage>
</organism>
<dbReference type="PANTHER" id="PTHR48063">
    <property type="entry name" value="LRR RECEPTOR-LIKE KINASE"/>
    <property type="match status" value="1"/>
</dbReference>
<evidence type="ECO:0000256" key="10">
    <source>
        <dbReference type="ARBA" id="ARBA00023170"/>
    </source>
</evidence>
<dbReference type="InterPro" id="IPR003591">
    <property type="entry name" value="Leu-rich_rpt_typical-subtyp"/>
</dbReference>
<comment type="subcellular location">
    <subcellularLocation>
        <location evidence="1">Cell membrane</location>
        <topology evidence="1">Single-pass type I membrane protein</topology>
    </subcellularLocation>
</comment>
<dbReference type="SUPFAM" id="SSF52047">
    <property type="entry name" value="RNI-like"/>
    <property type="match status" value="1"/>
</dbReference>
<keyword evidence="11" id="KW-0325">Glycoprotein</keyword>